<dbReference type="AlphaFoldDB" id="A0A1F5YDV2"/>
<proteinExistence type="predicted"/>
<feature type="domain" description="Glycoside hydrolase 123 catalytic" evidence="2">
    <location>
        <begin position="193"/>
        <end position="523"/>
    </location>
</feature>
<evidence type="ECO:0000259" key="3">
    <source>
        <dbReference type="Pfam" id="PF22680"/>
    </source>
</evidence>
<feature type="signal peptide" evidence="1">
    <location>
        <begin position="1"/>
        <end position="20"/>
    </location>
</feature>
<gene>
    <name evidence="4" type="ORF">A2Z86_07275</name>
</gene>
<reference evidence="4 5" key="1">
    <citation type="journal article" date="2016" name="Nat. Commun.">
        <title>Thousands of microbial genomes shed light on interconnected biogeochemical processes in an aquifer system.</title>
        <authorList>
            <person name="Anantharaman K."/>
            <person name="Brown C.T."/>
            <person name="Hug L.A."/>
            <person name="Sharon I."/>
            <person name="Castelle C.J."/>
            <person name="Probst A.J."/>
            <person name="Thomas B.C."/>
            <person name="Singh A."/>
            <person name="Wilkins M.J."/>
            <person name="Karaoz U."/>
            <person name="Brodie E.L."/>
            <person name="Williams K.H."/>
            <person name="Hubbard S.S."/>
            <person name="Banfield J.F."/>
        </authorList>
    </citation>
    <scope>NUCLEOTIDE SEQUENCE [LARGE SCALE GENOMIC DNA]</scope>
</reference>
<organism evidence="4 5">
    <name type="scientific">Candidatus Glassbacteria bacterium GWA2_58_10</name>
    <dbReference type="NCBI Taxonomy" id="1817865"/>
    <lineage>
        <taxon>Bacteria</taxon>
        <taxon>Candidatus Glassiibacteriota</taxon>
    </lineage>
</organism>
<dbReference type="PROSITE" id="PS51257">
    <property type="entry name" value="PROKAR_LIPOPROTEIN"/>
    <property type="match status" value="1"/>
</dbReference>
<protein>
    <submittedName>
        <fullName evidence="4">Uncharacterized protein</fullName>
    </submittedName>
</protein>
<evidence type="ECO:0000259" key="2">
    <source>
        <dbReference type="Pfam" id="PF13320"/>
    </source>
</evidence>
<dbReference type="Proteomes" id="UP000176992">
    <property type="component" value="Unassembled WGS sequence"/>
</dbReference>
<comment type="caution">
    <text evidence="4">The sequence shown here is derived from an EMBL/GenBank/DDBJ whole genome shotgun (WGS) entry which is preliminary data.</text>
</comment>
<dbReference type="Pfam" id="PF13320">
    <property type="entry name" value="GH123_cat"/>
    <property type="match status" value="1"/>
</dbReference>
<accession>A0A1F5YDV2</accession>
<evidence type="ECO:0000313" key="4">
    <source>
        <dbReference type="EMBL" id="OGF98156.1"/>
    </source>
</evidence>
<dbReference type="EMBL" id="MFIV01000161">
    <property type="protein sequence ID" value="OGF98156.1"/>
    <property type="molecule type" value="Genomic_DNA"/>
</dbReference>
<evidence type="ECO:0000256" key="1">
    <source>
        <dbReference type="SAM" id="SignalP"/>
    </source>
</evidence>
<dbReference type="InterPro" id="IPR025150">
    <property type="entry name" value="GH123_cat"/>
</dbReference>
<sequence length="577" mass="64681">MKKTAFLLLALLVLSCSPKAGGEGADAGKKFSAWPAPAEVRTYHGAFSRNPEQRLIKLEGLAGEVLSAQVVVKCNRDIEGLSGKLSDLSGPSGAIIPAAAARVRYAGFIPVDETMELTADPLLEESSVAVSANQAQPVWLTLKVPRDAAAGVYEGKFEVSAASGDRAEFELSLEVLPAVLPEPWDWSFYLTLWQDPSGVARAHKVKVWSEEHWKLLERYAGTFGAHGMHAITTSIIYDPWKSQCGYPFDNMVEWKFPGEYKPGAADKLTWDFTVFDRYVQLMLDAGVRKTIHCFAMVMGPGRTTDANIRYLDTAGGGYRTAEMTAGSPEWKEVWKAFLPVLRAHLKDKGWFDKTVLGFDEKPQKVMQEVFDFVIENAPDFKVSLAGGFPGDERKWGDEVILHLDEVTNEHEWEQYEPLVKSMHADPKRFISFYTACEPYSPNNELYSPLRESRLMPWIACKYGFDGYLRWSVNAFPENVWSQPNYNWHSGDMFLVYPGQEGPLDGLRFELLRQGIQDYEAIKIARELAEKAGRQDLLKKLDEAVWQGATIDSCEWIPYIEEARALVNAVIRELGPGA</sequence>
<feature type="chain" id="PRO_5009522426" evidence="1">
    <location>
        <begin position="21"/>
        <end position="577"/>
    </location>
</feature>
<dbReference type="InterPro" id="IPR053850">
    <property type="entry name" value="Glyco_hydro_123_N_2"/>
</dbReference>
<keyword evidence="1" id="KW-0732">Signal</keyword>
<feature type="domain" description="Glycoside hydrolase 123 N-terminal" evidence="3">
    <location>
        <begin position="52"/>
        <end position="160"/>
    </location>
</feature>
<name>A0A1F5YDV2_9BACT</name>
<dbReference type="Pfam" id="PF22680">
    <property type="entry name" value="Glyco_hydro_123_N_2"/>
    <property type="match status" value="1"/>
</dbReference>
<evidence type="ECO:0000313" key="5">
    <source>
        <dbReference type="Proteomes" id="UP000176992"/>
    </source>
</evidence>